<sequence>MHHAKLHLYLVIEEDAITILKWLLVPKKLNLLYTKLNSVIPVTASNSEHLRGAPQECHLGEVVDPPNVLPRRESFSGHIPHLSRPESSSEYAADKRVCLIEAS</sequence>
<proteinExistence type="predicted"/>
<reference evidence="1 2" key="1">
    <citation type="journal article" date="2023" name="Hortic Res">
        <title>Pangenome of water caltrop reveals structural variations and asymmetric subgenome divergence after allopolyploidization.</title>
        <authorList>
            <person name="Zhang X."/>
            <person name="Chen Y."/>
            <person name="Wang L."/>
            <person name="Yuan Y."/>
            <person name="Fang M."/>
            <person name="Shi L."/>
            <person name="Lu R."/>
            <person name="Comes H.P."/>
            <person name="Ma Y."/>
            <person name="Chen Y."/>
            <person name="Huang G."/>
            <person name="Zhou Y."/>
            <person name="Zheng Z."/>
            <person name="Qiu Y."/>
        </authorList>
    </citation>
    <scope>NUCLEOTIDE SEQUENCE [LARGE SCALE GENOMIC DNA]</scope>
    <source>
        <strain evidence="1">F231</strain>
    </source>
</reference>
<name>A0AAN7LGR7_TRANT</name>
<keyword evidence="2" id="KW-1185">Reference proteome</keyword>
<dbReference type="EMBL" id="JAXQNO010000015">
    <property type="protein sequence ID" value="KAK4782723.1"/>
    <property type="molecule type" value="Genomic_DNA"/>
</dbReference>
<dbReference type="Proteomes" id="UP001346149">
    <property type="component" value="Unassembled WGS sequence"/>
</dbReference>
<gene>
    <name evidence="1" type="ORF">SAY86_007097</name>
</gene>
<evidence type="ECO:0000313" key="2">
    <source>
        <dbReference type="Proteomes" id="UP001346149"/>
    </source>
</evidence>
<evidence type="ECO:0000313" key="1">
    <source>
        <dbReference type="EMBL" id="KAK4782723.1"/>
    </source>
</evidence>
<accession>A0AAN7LGR7</accession>
<organism evidence="1 2">
    <name type="scientific">Trapa natans</name>
    <name type="common">Water chestnut</name>
    <dbReference type="NCBI Taxonomy" id="22666"/>
    <lineage>
        <taxon>Eukaryota</taxon>
        <taxon>Viridiplantae</taxon>
        <taxon>Streptophyta</taxon>
        <taxon>Embryophyta</taxon>
        <taxon>Tracheophyta</taxon>
        <taxon>Spermatophyta</taxon>
        <taxon>Magnoliopsida</taxon>
        <taxon>eudicotyledons</taxon>
        <taxon>Gunneridae</taxon>
        <taxon>Pentapetalae</taxon>
        <taxon>rosids</taxon>
        <taxon>malvids</taxon>
        <taxon>Myrtales</taxon>
        <taxon>Lythraceae</taxon>
        <taxon>Trapa</taxon>
    </lineage>
</organism>
<dbReference type="AlphaFoldDB" id="A0AAN7LGR7"/>
<protein>
    <submittedName>
        <fullName evidence="1">Uncharacterized protein</fullName>
    </submittedName>
</protein>
<comment type="caution">
    <text evidence="1">The sequence shown here is derived from an EMBL/GenBank/DDBJ whole genome shotgun (WGS) entry which is preliminary data.</text>
</comment>